<gene>
    <name evidence="1" type="ORF">VKT23_008602</name>
</gene>
<dbReference type="EMBL" id="JBANRG010000013">
    <property type="protein sequence ID" value="KAK7461424.1"/>
    <property type="molecule type" value="Genomic_DNA"/>
</dbReference>
<dbReference type="PANTHER" id="PTHR31912:SF34">
    <property type="entry name" value="NOTOCHORD-RELATED PROTEIN"/>
    <property type="match status" value="1"/>
</dbReference>
<name>A0ABR1JN05_9AGAR</name>
<accession>A0ABR1JN05</accession>
<dbReference type="Proteomes" id="UP001498398">
    <property type="component" value="Unassembled WGS sequence"/>
</dbReference>
<protein>
    <submittedName>
        <fullName evidence="1">Uncharacterized protein</fullName>
    </submittedName>
</protein>
<reference evidence="1 2" key="1">
    <citation type="submission" date="2024-01" db="EMBL/GenBank/DDBJ databases">
        <title>A draft genome for the cacao thread blight pathogen Marasmiellus scandens.</title>
        <authorList>
            <person name="Baruah I.K."/>
            <person name="Leung J."/>
            <person name="Bukari Y."/>
            <person name="Amoako-Attah I."/>
            <person name="Meinhardt L.W."/>
            <person name="Bailey B.A."/>
            <person name="Cohen S.P."/>
        </authorList>
    </citation>
    <scope>NUCLEOTIDE SEQUENCE [LARGE SCALE GENOMIC DNA]</scope>
    <source>
        <strain evidence="1 2">GH-19</strain>
    </source>
</reference>
<proteinExistence type="predicted"/>
<organism evidence="1 2">
    <name type="scientific">Marasmiellus scandens</name>
    <dbReference type="NCBI Taxonomy" id="2682957"/>
    <lineage>
        <taxon>Eukaryota</taxon>
        <taxon>Fungi</taxon>
        <taxon>Dikarya</taxon>
        <taxon>Basidiomycota</taxon>
        <taxon>Agaricomycotina</taxon>
        <taxon>Agaricomycetes</taxon>
        <taxon>Agaricomycetidae</taxon>
        <taxon>Agaricales</taxon>
        <taxon>Marasmiineae</taxon>
        <taxon>Omphalotaceae</taxon>
        <taxon>Marasmiellus</taxon>
    </lineage>
</organism>
<evidence type="ECO:0000313" key="2">
    <source>
        <dbReference type="Proteomes" id="UP001498398"/>
    </source>
</evidence>
<comment type="caution">
    <text evidence="1">The sequence shown here is derived from an EMBL/GenBank/DDBJ whole genome shotgun (WGS) entry which is preliminary data.</text>
</comment>
<sequence>MVNVSPDGMWSFSDRLESVRADQFESNYLEIIESMPNAIIPWKDQTLVPVMPNPKCALVGKDEDLYVVMIPMWANDVLGNKSKQYNKHINLYTQNSNLPARLLQQEYFVNFVLTSPHASAPEQFAEIRKIVNRANEILEAHPTTSENELVTELSERLNEQPGDKMNPLLDIAGLSPNQDTPVEILHTILLGIVKYTWHMFHSKLSNDTQRRLFVSRLQSTDTDGLTIPPLRAAYMMQYRNGLIGKHFKALMQTMVFHVHDLVTPAGFEVIKAVGELGAMLWVPEINDMDQYITDLEV</sequence>
<dbReference type="PANTHER" id="PTHR31912">
    <property type="entry name" value="IP13529P"/>
    <property type="match status" value="1"/>
</dbReference>
<evidence type="ECO:0000313" key="1">
    <source>
        <dbReference type="EMBL" id="KAK7461424.1"/>
    </source>
</evidence>
<keyword evidence="2" id="KW-1185">Reference proteome</keyword>